<gene>
    <name evidence="2" type="ORF">F383_29260</name>
</gene>
<keyword evidence="3" id="KW-1185">Reference proteome</keyword>
<organism evidence="2 3">
    <name type="scientific">Gossypium arboreum</name>
    <name type="common">Tree cotton</name>
    <name type="synonym">Gossypium nanking</name>
    <dbReference type="NCBI Taxonomy" id="29729"/>
    <lineage>
        <taxon>Eukaryota</taxon>
        <taxon>Viridiplantae</taxon>
        <taxon>Streptophyta</taxon>
        <taxon>Embryophyta</taxon>
        <taxon>Tracheophyta</taxon>
        <taxon>Spermatophyta</taxon>
        <taxon>Magnoliopsida</taxon>
        <taxon>eudicotyledons</taxon>
        <taxon>Gunneridae</taxon>
        <taxon>Pentapetalae</taxon>
        <taxon>rosids</taxon>
        <taxon>malvids</taxon>
        <taxon>Malvales</taxon>
        <taxon>Malvaceae</taxon>
        <taxon>Malvoideae</taxon>
        <taxon>Gossypium</taxon>
    </lineage>
</organism>
<evidence type="ECO:0000313" key="3">
    <source>
        <dbReference type="Proteomes" id="UP000032142"/>
    </source>
</evidence>
<reference evidence="3" key="1">
    <citation type="submission" date="2014-09" db="EMBL/GenBank/DDBJ databases">
        <authorList>
            <person name="Mudge J."/>
            <person name="Ramaraj T."/>
            <person name="Lindquist I.E."/>
            <person name="Bharti A.K."/>
            <person name="Sundararajan A."/>
            <person name="Cameron C.T."/>
            <person name="Woodward J.E."/>
            <person name="May G.D."/>
            <person name="Brubaker C."/>
            <person name="Broadhvest J."/>
            <person name="Wilkins T.A."/>
        </authorList>
    </citation>
    <scope>NUCLEOTIDE SEQUENCE</scope>
    <source>
        <strain evidence="3">cv. AKA8401</strain>
    </source>
</reference>
<protein>
    <submittedName>
        <fullName evidence="2">Uncharacterized protein</fullName>
    </submittedName>
</protein>
<dbReference type="Proteomes" id="UP000032142">
    <property type="component" value="Unassembled WGS sequence"/>
</dbReference>
<feature type="transmembrane region" description="Helical" evidence="1">
    <location>
        <begin position="33"/>
        <end position="56"/>
    </location>
</feature>
<dbReference type="EMBL" id="KN423442">
    <property type="protein sequence ID" value="KHG22979.1"/>
    <property type="molecule type" value="Genomic_DNA"/>
</dbReference>
<sequence>MDQWTSEASITLSIEALGIVRSIYFDYGMYRTLTLEFCVIVSWPNVLAFFSILIHFV</sequence>
<keyword evidence="1" id="KW-1133">Transmembrane helix</keyword>
<keyword evidence="1" id="KW-0812">Transmembrane</keyword>
<accession>A0A0B0PEX1</accession>
<name>A0A0B0PEX1_GOSAR</name>
<keyword evidence="1" id="KW-0472">Membrane</keyword>
<evidence type="ECO:0000256" key="1">
    <source>
        <dbReference type="SAM" id="Phobius"/>
    </source>
</evidence>
<dbReference type="AlphaFoldDB" id="A0A0B0PEX1"/>
<evidence type="ECO:0000313" key="2">
    <source>
        <dbReference type="EMBL" id="KHG22979.1"/>
    </source>
</evidence>
<proteinExistence type="predicted"/>